<protein>
    <recommendedName>
        <fullName evidence="2">DUF7313 domain-containing protein</fullName>
    </recommendedName>
</protein>
<reference evidence="3 4" key="1">
    <citation type="submission" date="2021-06" db="EMBL/GenBank/DDBJ databases">
        <title>New haloarchaea isolates fom saline soil.</title>
        <authorList>
            <person name="Duran-Viseras A."/>
            <person name="Sanchez-Porro C.S."/>
            <person name="Ventosa A."/>
        </authorList>
    </citation>
    <scope>NUCLEOTIDE SEQUENCE [LARGE SCALE GENOMIC DNA]</scope>
    <source>
        <strain evidence="3 4">JCM 183640</strain>
    </source>
</reference>
<dbReference type="EMBL" id="JAHQXF010000001">
    <property type="protein sequence ID" value="MBV0923259.1"/>
    <property type="molecule type" value="Genomic_DNA"/>
</dbReference>
<keyword evidence="4" id="KW-1185">Reference proteome</keyword>
<gene>
    <name evidence="3" type="ORF">KTS45_03520</name>
</gene>
<dbReference type="OrthoDB" id="234683at2157"/>
<sequence>MQPSAPLFGPLDAVMGSTGPGGALVIEYVLLVLVLANFATRLLAHRRYTSEYDDEGAEGIDRYPIHEASNVLLVLTSFYYTTISQHGGIVMSMLVLGLVITDFFEFESRLVEARRDLRLERPKGAIVAALVLFMYAAYQSVFWVIKGPWSAII</sequence>
<feature type="transmembrane region" description="Helical" evidence="1">
    <location>
        <begin position="125"/>
        <end position="145"/>
    </location>
</feature>
<keyword evidence="1" id="KW-1133">Transmembrane helix</keyword>
<dbReference type="Pfam" id="PF23995">
    <property type="entry name" value="DUF7313"/>
    <property type="match status" value="1"/>
</dbReference>
<evidence type="ECO:0000313" key="3">
    <source>
        <dbReference type="EMBL" id="MBV0923259.1"/>
    </source>
</evidence>
<feature type="domain" description="DUF7313" evidence="2">
    <location>
        <begin position="6"/>
        <end position="153"/>
    </location>
</feature>
<organism evidence="3 4">
    <name type="scientific">Haloarcula limicola</name>
    <dbReference type="NCBI Taxonomy" id="1429915"/>
    <lineage>
        <taxon>Archaea</taxon>
        <taxon>Methanobacteriati</taxon>
        <taxon>Methanobacteriota</taxon>
        <taxon>Stenosarchaea group</taxon>
        <taxon>Halobacteria</taxon>
        <taxon>Halobacteriales</taxon>
        <taxon>Haloarculaceae</taxon>
        <taxon>Haloarcula</taxon>
    </lineage>
</organism>
<dbReference type="RefSeq" id="WP_162316402.1">
    <property type="nucleotide sequence ID" value="NZ_JAHQXF010000001.1"/>
</dbReference>
<dbReference type="InterPro" id="IPR055737">
    <property type="entry name" value="DUF7313"/>
</dbReference>
<keyword evidence="1" id="KW-0812">Transmembrane</keyword>
<dbReference type="Proteomes" id="UP000766550">
    <property type="component" value="Unassembled WGS sequence"/>
</dbReference>
<accession>A0A8J7Y7S3</accession>
<evidence type="ECO:0000313" key="4">
    <source>
        <dbReference type="Proteomes" id="UP000766550"/>
    </source>
</evidence>
<comment type="caution">
    <text evidence="3">The sequence shown here is derived from an EMBL/GenBank/DDBJ whole genome shotgun (WGS) entry which is preliminary data.</text>
</comment>
<feature type="transmembrane region" description="Helical" evidence="1">
    <location>
        <begin position="20"/>
        <end position="43"/>
    </location>
</feature>
<evidence type="ECO:0000259" key="2">
    <source>
        <dbReference type="Pfam" id="PF23995"/>
    </source>
</evidence>
<keyword evidence="1" id="KW-0472">Membrane</keyword>
<dbReference type="AlphaFoldDB" id="A0A8J7Y7S3"/>
<proteinExistence type="predicted"/>
<name>A0A8J7Y7S3_9EURY</name>
<evidence type="ECO:0000256" key="1">
    <source>
        <dbReference type="SAM" id="Phobius"/>
    </source>
</evidence>